<dbReference type="EMBL" id="CP064781">
    <property type="protein sequence ID" value="QRJ63830.1"/>
    <property type="molecule type" value="Genomic_DNA"/>
</dbReference>
<evidence type="ECO:0000259" key="4">
    <source>
        <dbReference type="PROSITE" id="PS01124"/>
    </source>
</evidence>
<keyword evidence="2" id="KW-0804">Transcription</keyword>
<feature type="domain" description="HTH araC/xylS-type" evidence="4">
    <location>
        <begin position="239"/>
        <end position="337"/>
    </location>
</feature>
<dbReference type="Gene3D" id="1.10.10.60">
    <property type="entry name" value="Homeodomain-like"/>
    <property type="match status" value="2"/>
</dbReference>
<keyword evidence="1" id="KW-0805">Transcription regulation</keyword>
<dbReference type="GO" id="GO:0003700">
    <property type="term" value="F:DNA-binding transcription factor activity"/>
    <property type="evidence" value="ECO:0007669"/>
    <property type="project" value="InterPro"/>
</dbReference>
<dbReference type="CDD" id="cd03138">
    <property type="entry name" value="GATase1_AraC_2"/>
    <property type="match status" value="1"/>
</dbReference>
<dbReference type="Pfam" id="PF01965">
    <property type="entry name" value="DJ-1_PfpI"/>
    <property type="match status" value="1"/>
</dbReference>
<name>A0A974Y3D7_9RHOO</name>
<proteinExistence type="predicted"/>
<dbReference type="GO" id="GO:0043565">
    <property type="term" value="F:sequence-specific DNA binding"/>
    <property type="evidence" value="ECO:0007669"/>
    <property type="project" value="InterPro"/>
</dbReference>
<dbReference type="InterPro" id="IPR009057">
    <property type="entry name" value="Homeodomain-like_sf"/>
</dbReference>
<sequence>MTITKPNATTGPRTLALLAYDDCQGSAISSMVEVLDIANLYATRGDEQVPAPFRWQVVSPDGRAPRSMGGLDIAVTGSPASSPAPDLIYIPGLHFTGDTTRFSRQIGALAARCGDWLRAQHEQGRLLAASCAGTFVLAEAGLLDGKRVTTSWWLGKLFRANYPRASLCEGELVTRDDRIFTSGAFTAGLDLCLRIVEHFAGPPLALSCAKVMLVNAKRESQFPYMTLQARMQHRDELVMRAQSHIRSHIRQPLSVAGLADALNTTSRTLIRRFHEALGCSPRQYIQELRVEGAKRLLESTDLNFEEIVDRVGYGDPSSFRRLFERTTTVSPSRYRQMFSMQHGEPRSAGGGDAEADAGG</sequence>
<dbReference type="PROSITE" id="PS01124">
    <property type="entry name" value="HTH_ARAC_FAMILY_2"/>
    <property type="match status" value="1"/>
</dbReference>
<dbReference type="SUPFAM" id="SSF46689">
    <property type="entry name" value="Homeodomain-like"/>
    <property type="match status" value="2"/>
</dbReference>
<dbReference type="AlphaFoldDB" id="A0A974Y3D7"/>
<feature type="region of interest" description="Disordered" evidence="3">
    <location>
        <begin position="340"/>
        <end position="359"/>
    </location>
</feature>
<protein>
    <submittedName>
        <fullName evidence="5">Helix-turn-helix domain-containing protein</fullName>
    </submittedName>
</protein>
<dbReference type="PANTHER" id="PTHR43130:SF11">
    <property type="entry name" value="TRANSCRIPTIONAL REGULATORY PROTEIN"/>
    <property type="match status" value="1"/>
</dbReference>
<accession>A0A974Y3D7</accession>
<dbReference type="InterPro" id="IPR052158">
    <property type="entry name" value="INH-QAR"/>
</dbReference>
<organism evidence="5 6">
    <name type="scientific">Azospira restricta</name>
    <dbReference type="NCBI Taxonomy" id="404405"/>
    <lineage>
        <taxon>Bacteria</taxon>
        <taxon>Pseudomonadati</taxon>
        <taxon>Pseudomonadota</taxon>
        <taxon>Betaproteobacteria</taxon>
        <taxon>Rhodocyclales</taxon>
        <taxon>Rhodocyclaceae</taxon>
        <taxon>Azospira</taxon>
    </lineage>
</organism>
<evidence type="ECO:0000313" key="6">
    <source>
        <dbReference type="Proteomes" id="UP000663444"/>
    </source>
</evidence>
<dbReference type="PANTHER" id="PTHR43130">
    <property type="entry name" value="ARAC-FAMILY TRANSCRIPTIONAL REGULATOR"/>
    <property type="match status" value="1"/>
</dbReference>
<feature type="compositionally biased region" description="Gly residues" evidence="3">
    <location>
        <begin position="348"/>
        <end position="359"/>
    </location>
</feature>
<dbReference type="InterPro" id="IPR018060">
    <property type="entry name" value="HTH_AraC"/>
</dbReference>
<keyword evidence="6" id="KW-1185">Reference proteome</keyword>
<dbReference type="KEGG" id="ares:IWH25_00260"/>
<evidence type="ECO:0000256" key="2">
    <source>
        <dbReference type="ARBA" id="ARBA00023163"/>
    </source>
</evidence>
<dbReference type="Proteomes" id="UP000663444">
    <property type="component" value="Chromosome"/>
</dbReference>
<evidence type="ECO:0000256" key="3">
    <source>
        <dbReference type="SAM" id="MobiDB-lite"/>
    </source>
</evidence>
<evidence type="ECO:0000313" key="5">
    <source>
        <dbReference type="EMBL" id="QRJ63830.1"/>
    </source>
</evidence>
<evidence type="ECO:0000256" key="1">
    <source>
        <dbReference type="ARBA" id="ARBA00023015"/>
    </source>
</evidence>
<dbReference type="Gene3D" id="3.40.50.880">
    <property type="match status" value="1"/>
</dbReference>
<dbReference type="SUPFAM" id="SSF52317">
    <property type="entry name" value="Class I glutamine amidotransferase-like"/>
    <property type="match status" value="1"/>
</dbReference>
<dbReference type="InterPro" id="IPR002818">
    <property type="entry name" value="DJ-1/PfpI"/>
</dbReference>
<dbReference type="SMART" id="SM00342">
    <property type="entry name" value="HTH_ARAC"/>
    <property type="match status" value="1"/>
</dbReference>
<dbReference type="InterPro" id="IPR029062">
    <property type="entry name" value="Class_I_gatase-like"/>
</dbReference>
<dbReference type="Pfam" id="PF12833">
    <property type="entry name" value="HTH_18"/>
    <property type="match status" value="1"/>
</dbReference>
<reference evidence="5" key="1">
    <citation type="submission" date="2020-11" db="EMBL/GenBank/DDBJ databases">
        <title>Azospira restricta DSM 18626 genome sequence.</title>
        <authorList>
            <person name="Moe W.M."/>
        </authorList>
    </citation>
    <scope>NUCLEOTIDE SEQUENCE</scope>
    <source>
        <strain evidence="5">DSM 18626</strain>
    </source>
</reference>
<dbReference type="RefSeq" id="WP_203387362.1">
    <property type="nucleotide sequence ID" value="NZ_CP064781.1"/>
</dbReference>
<gene>
    <name evidence="5" type="ORF">IWH25_00260</name>
</gene>